<dbReference type="InterPro" id="IPR028995">
    <property type="entry name" value="Glyco_hydro_57/38_cen_sf"/>
</dbReference>
<comment type="similarity">
    <text evidence="1">Belongs to the glycosyl hydrolase 38 family.</text>
</comment>
<accession>A0ABX1XYC2</accession>
<dbReference type="Proteomes" id="UP000616779">
    <property type="component" value="Unassembled WGS sequence"/>
</dbReference>
<keyword evidence="3" id="KW-0378">Hydrolase</keyword>
<dbReference type="Gene3D" id="2.70.98.30">
    <property type="entry name" value="Golgi alpha-mannosidase II, domain 4"/>
    <property type="match status" value="1"/>
</dbReference>
<dbReference type="InterPro" id="IPR011682">
    <property type="entry name" value="Glyco_hydro_38_C"/>
</dbReference>
<dbReference type="CDD" id="cd10789">
    <property type="entry name" value="GH38N_AMII_ER_cytosolic"/>
    <property type="match status" value="1"/>
</dbReference>
<dbReference type="Pfam" id="PF17677">
    <property type="entry name" value="Glyco_hydro38C2"/>
    <property type="match status" value="1"/>
</dbReference>
<dbReference type="InterPro" id="IPR041147">
    <property type="entry name" value="GH38_C"/>
</dbReference>
<dbReference type="Pfam" id="PF01074">
    <property type="entry name" value="Glyco_hydro_38N"/>
    <property type="match status" value="1"/>
</dbReference>
<dbReference type="InterPro" id="IPR011013">
    <property type="entry name" value="Gal_mutarotase_sf_dom"/>
</dbReference>
<name>A0ABX1XYC2_9BACL</name>
<comment type="caution">
    <text evidence="6">The sequence shown here is derived from an EMBL/GenBank/DDBJ whole genome shotgun (WGS) entry which is preliminary data.</text>
</comment>
<protein>
    <submittedName>
        <fullName evidence="6">Alpha-mannosidase</fullName>
    </submittedName>
</protein>
<evidence type="ECO:0000256" key="2">
    <source>
        <dbReference type="ARBA" id="ARBA00022723"/>
    </source>
</evidence>
<sequence length="1032" mass="119422">MHFVVERTRMICKELLHLSVSKRLSPENITMKEGFYLTPEEANQASSPWVSFDPQIDMWGGFDTNCWFRAEVNVPKEVQDKDLALYFKTSNSGWDQSNPQFLLFLDNQPVQGLDMNHREIMLDKNKSSFTIDLQAYTSRVSTDKMHLYIELGVVEKEILALYYDIFVLSQVIEELNPDEKPRVDLELAITDTINLIDLRKPYSDKFYDSIRSASEYINRVVYTEMAGNDAVIATCVGHTHIDVAWKWTVEQTRQKTGRSFATELKLMEEYPDFKFMSSQPQLYKFLKQWYPDMYAKVKERVAEGRWEAEGSMWLEADCNLISGESMVRQILYGKKFFKDEFGIENYTLWLPDVFGYSAAMPQIMKKSGIKYFMTTKIAWNEFNQLPYDTFWWKGIDGSEIFTHLITTRDVRNPKGANMTTYNGYLEPRAVMGAWDRYQQKGLNNDVLVSFGHGDGGGGATREMIETGIRLEKGLPGVPKVRFDTTTKYFDELYDRVAENSRLPKWVGELYLEFHRGTYTSMARNKRSNRELEVKLQDLEFLALWAEKYGMEYPQTLLDELWETMLLNQFHDVIPGCSIKEVYDVTRLEYQEIEMKANEMIDKAKTIIAANTASDKGLVVFNTLSFDRDDLVILEKNNDFASLQYQDGELIQLQDTYDGKTAALVKSIPGKGLKNLALSDKVAANANPFTFNGFEISTPYATIKFNENGFIDSLFDRVANREVQSEGTMGNVLKVYEDKPFKNDNWNIDIYYKEKSWLCDEVVKMEWVEKGPIRSVLYIEKLFSDSLIKQYVMFYAHSPRIDFETTVDWKENQCLLRVDFPVEINAYEATYDIQFGNTKRPTHFNTSWDVARFEVCAHKWADISESGYGVSLLNDCKYGYSIHHGVMSLTLIKSGIFPNPVADREFHRFTYSILPHENDWKDADTVSEAWKLNQPLHVAYTDGKQASHGNERMLTIIGDNVIGETFKKSMAGNSAILRLHEFKNMRNTIKMNVPYTKVYETDLMENRIGEIPVVDGEINLEILPFEIKTLELI</sequence>
<keyword evidence="2" id="KW-0479">Metal-binding</keyword>
<dbReference type="Pfam" id="PF07748">
    <property type="entry name" value="Glyco_hydro_38C"/>
    <property type="match status" value="1"/>
</dbReference>
<dbReference type="InterPro" id="IPR015341">
    <property type="entry name" value="Glyco_hydro_38_cen"/>
</dbReference>
<keyword evidence="4" id="KW-0326">Glycosidase</keyword>
<dbReference type="Pfam" id="PF09261">
    <property type="entry name" value="Alpha-mann_mid"/>
    <property type="match status" value="1"/>
</dbReference>
<evidence type="ECO:0000313" key="7">
    <source>
        <dbReference type="Proteomes" id="UP000616779"/>
    </source>
</evidence>
<keyword evidence="7" id="KW-1185">Reference proteome</keyword>
<evidence type="ECO:0000256" key="4">
    <source>
        <dbReference type="ARBA" id="ARBA00023295"/>
    </source>
</evidence>
<dbReference type="InterPro" id="IPR000602">
    <property type="entry name" value="Glyco_hydro_38_N"/>
</dbReference>
<dbReference type="SMART" id="SM00872">
    <property type="entry name" value="Alpha-mann_mid"/>
    <property type="match status" value="1"/>
</dbReference>
<dbReference type="InterPro" id="IPR037094">
    <property type="entry name" value="Glyco_hydro_38_cen_sf"/>
</dbReference>
<organism evidence="6 7">
    <name type="scientific">Paenibacillus phytorum</name>
    <dbReference type="NCBI Taxonomy" id="2654977"/>
    <lineage>
        <taxon>Bacteria</taxon>
        <taxon>Bacillati</taxon>
        <taxon>Bacillota</taxon>
        <taxon>Bacilli</taxon>
        <taxon>Bacillales</taxon>
        <taxon>Paenibacillaceae</taxon>
        <taxon>Paenibacillus</taxon>
    </lineage>
</organism>
<feature type="domain" description="Glycoside hydrolase family 38 central" evidence="5">
    <location>
        <begin position="512"/>
        <end position="589"/>
    </location>
</feature>
<evidence type="ECO:0000256" key="1">
    <source>
        <dbReference type="ARBA" id="ARBA00009792"/>
    </source>
</evidence>
<reference evidence="6 7" key="1">
    <citation type="submission" date="2019-10" db="EMBL/GenBank/DDBJ databases">
        <title>Description of Paenibacillus terrestris sp. nov.</title>
        <authorList>
            <person name="Carlier A."/>
            <person name="Qi S."/>
        </authorList>
    </citation>
    <scope>NUCLEOTIDE SEQUENCE [LARGE SCALE GENOMIC DNA]</scope>
    <source>
        <strain evidence="6 7">LMG 31458</strain>
    </source>
</reference>
<dbReference type="SUPFAM" id="SSF74650">
    <property type="entry name" value="Galactose mutarotase-like"/>
    <property type="match status" value="1"/>
</dbReference>
<dbReference type="Gene3D" id="1.20.1270.50">
    <property type="entry name" value="Glycoside hydrolase family 38, central domain"/>
    <property type="match status" value="1"/>
</dbReference>
<dbReference type="Gene3D" id="3.20.110.10">
    <property type="entry name" value="Glycoside hydrolase 38, N terminal domain"/>
    <property type="match status" value="1"/>
</dbReference>
<dbReference type="SUPFAM" id="SSF88688">
    <property type="entry name" value="Families 57/38 glycoside transferase middle domain"/>
    <property type="match status" value="1"/>
</dbReference>
<gene>
    <name evidence="6" type="ORF">GC098_19360</name>
</gene>
<dbReference type="InterPro" id="IPR027291">
    <property type="entry name" value="Glyco_hydro_38_N_sf"/>
</dbReference>
<dbReference type="EMBL" id="WHOA01000127">
    <property type="protein sequence ID" value="NOU73552.1"/>
    <property type="molecule type" value="Genomic_DNA"/>
</dbReference>
<evidence type="ECO:0000256" key="3">
    <source>
        <dbReference type="ARBA" id="ARBA00022801"/>
    </source>
</evidence>
<dbReference type="InterPro" id="IPR011330">
    <property type="entry name" value="Glyco_hydro/deAcase_b/a-brl"/>
</dbReference>
<dbReference type="PANTHER" id="PTHR46017">
    <property type="entry name" value="ALPHA-MANNOSIDASE 2C1"/>
    <property type="match status" value="1"/>
</dbReference>
<dbReference type="RefSeq" id="WP_171644968.1">
    <property type="nucleotide sequence ID" value="NZ_WHOA01000127.1"/>
</dbReference>
<evidence type="ECO:0000259" key="5">
    <source>
        <dbReference type="SMART" id="SM00872"/>
    </source>
</evidence>
<proteinExistence type="inferred from homology"/>
<dbReference type="PANTHER" id="PTHR46017:SF1">
    <property type="entry name" value="ALPHA-MANNOSIDASE 2C1"/>
    <property type="match status" value="1"/>
</dbReference>
<evidence type="ECO:0000313" key="6">
    <source>
        <dbReference type="EMBL" id="NOU73552.1"/>
    </source>
</evidence>
<dbReference type="Gene3D" id="2.60.40.2220">
    <property type="match status" value="1"/>
</dbReference>
<dbReference type="SUPFAM" id="SSF88713">
    <property type="entry name" value="Glycoside hydrolase/deacetylase"/>
    <property type="match status" value="1"/>
</dbReference>